<accession>A0A7S1A1Q2</accession>
<gene>
    <name evidence="1" type="ORF">NSCI0253_LOCUS14221</name>
</gene>
<organism evidence="1">
    <name type="scientific">Noctiluca scintillans</name>
    <name type="common">Sea sparkle</name>
    <name type="synonym">Red tide dinoflagellate</name>
    <dbReference type="NCBI Taxonomy" id="2966"/>
    <lineage>
        <taxon>Eukaryota</taxon>
        <taxon>Sar</taxon>
        <taxon>Alveolata</taxon>
        <taxon>Dinophyceae</taxon>
        <taxon>Noctilucales</taxon>
        <taxon>Noctilucaceae</taxon>
        <taxon>Noctiluca</taxon>
    </lineage>
</organism>
<name>A0A7S1A1Q2_NOCSC</name>
<reference evidence="1" key="1">
    <citation type="submission" date="2021-01" db="EMBL/GenBank/DDBJ databases">
        <authorList>
            <person name="Corre E."/>
            <person name="Pelletier E."/>
            <person name="Niang G."/>
            <person name="Scheremetjew M."/>
            <person name="Finn R."/>
            <person name="Kale V."/>
            <person name="Holt S."/>
            <person name="Cochrane G."/>
            <person name="Meng A."/>
            <person name="Brown T."/>
            <person name="Cohen L."/>
        </authorList>
    </citation>
    <scope>NUCLEOTIDE SEQUENCE</scope>
</reference>
<dbReference type="EMBL" id="HBFQ01020344">
    <property type="protein sequence ID" value="CAD8839873.1"/>
    <property type="molecule type" value="Transcribed_RNA"/>
</dbReference>
<sequence>MPSEIFGTSVFSAYSAFAAWESVANVVSCVGDGTTAVAHVNAGLLMGNLYIFRIQVTNPEMTPNDNKWHIECGGESSDLFDGFTLWTFTRTSTTPMSNAVTLSNLVNISFSPFNDIATTISSSAEGVLLLTAPSGFSFGDVGVDCALLETMFSLGDAEETPTVEDSTFVNCTRLSDTMLRFSIPASSALVSGIDYKLVVSVNNSAVVSSAQSWRLESFSDVDMITPLDIVDVPGFPICDSTVEWTYSYLGSGLHVGGAALDDLSLSVRLPDSLNHGDTLVFSAPWGYDLGPKSPYEGDHPCNDLTFPADSHITNSSEILCEENVLTVLVQESTSLTSGGQILFSLDTTNPAVPSPWSTNYWRVEHRDASGLLSANLWSSWDVVPLLQDVHAVIAGSISGGGQTQLHFGFTPVTSASEVVIQGVSPGWDFTETSALPQDQVATDNQLDRVTVTVDLFSAIPVVIKLNFVGLPSDGGPAVFDITTYSSDVIVNQLTDYEGFRSPGEVAVTAPLLQSPYMMDPALHPVTSLWFPQLSSLAIASFSLTFGSAAGVGSIFRIIATSYTLSFDDFSLVDTVSSEQVALVHLPTLSVSDTLECSLQQELTPATTYALTLSTVTPIESPSSTRWVFQTTDDGEFPINHNEVDLTSEFHVVGAFIFAISVLRSPPLATVEASVSVYLGEVRPDLLTLVAPIGFSFPDQCLYAGGNAITSCIPGKFTAERNTATLIPSYDSLTGNSILGLFVYVITPQNTPADPSWQLEGTISGEQVAWGEDSSGLVVMQMSDTSVLYAGVPEINARVAVTFRTRVTLDAGSTIQVQYPSTFTYVCAESLFWLLSLPGGSLACEQEGSVLVRLNTSLPAGKYAFALDLFTPGSTPIINEFAVILSDSSDIVQDGALGLVGQTIRDLSLQAELLTWTLSDAGQVSTVGVTFTVSANIVPATFGQILITLPENWAHVVELTSDVESSTYNNSLPLAPEPWVDFSLEDKLIVTLNVSQAIVVGQYRLRFPVSVPEQIPAYNVWRLTFCESVEGASCMEPSGANSLLTFPIVGFNHGDVSPDFSVSGATARGGLFFNATLLVCAFYFLGGSV</sequence>
<protein>
    <submittedName>
        <fullName evidence="1">Uncharacterized protein</fullName>
    </submittedName>
</protein>
<proteinExistence type="predicted"/>
<evidence type="ECO:0000313" key="1">
    <source>
        <dbReference type="EMBL" id="CAD8839873.1"/>
    </source>
</evidence>
<dbReference type="AlphaFoldDB" id="A0A7S1A1Q2"/>